<keyword evidence="6 14" id="KW-0812">Transmembrane</keyword>
<dbReference type="GO" id="GO:0005743">
    <property type="term" value="C:mitochondrial inner membrane"/>
    <property type="evidence" value="ECO:0007669"/>
    <property type="project" value="UniProtKB-SubCell"/>
</dbReference>
<dbReference type="PRINTS" id="PR00927">
    <property type="entry name" value="ADPTRNSLCASE"/>
</dbReference>
<dbReference type="PANTHER" id="PTHR45635">
    <property type="entry name" value="ADP,ATP CARRIER PROTEIN 1-RELATED-RELATED"/>
    <property type="match status" value="1"/>
</dbReference>
<feature type="repeat" description="Solcar" evidence="14">
    <location>
        <begin position="11"/>
        <end position="104"/>
    </location>
</feature>
<dbReference type="InterPro" id="IPR018108">
    <property type="entry name" value="MCP_transmembrane"/>
</dbReference>
<keyword evidence="4 15" id="KW-0813">Transport</keyword>
<evidence type="ECO:0000313" key="18">
    <source>
        <dbReference type="Proteomes" id="UP000188533"/>
    </source>
</evidence>
<keyword evidence="18" id="KW-1185">Reference proteome</keyword>
<evidence type="ECO:0000256" key="2">
    <source>
        <dbReference type="ARBA" id="ARBA00006375"/>
    </source>
</evidence>
<evidence type="ECO:0000256" key="10">
    <source>
        <dbReference type="ARBA" id="ARBA00023128"/>
    </source>
</evidence>
<feature type="repeat" description="Solcar" evidence="14">
    <location>
        <begin position="215"/>
        <end position="301"/>
    </location>
</feature>
<evidence type="ECO:0000256" key="6">
    <source>
        <dbReference type="ARBA" id="ARBA00022692"/>
    </source>
</evidence>
<organism evidence="17 18">
    <name type="scientific">Lentinula edodes</name>
    <name type="common">Shiitake mushroom</name>
    <name type="synonym">Lentinus edodes</name>
    <dbReference type="NCBI Taxonomy" id="5353"/>
    <lineage>
        <taxon>Eukaryota</taxon>
        <taxon>Fungi</taxon>
        <taxon>Dikarya</taxon>
        <taxon>Basidiomycota</taxon>
        <taxon>Agaricomycotina</taxon>
        <taxon>Agaricomycetes</taxon>
        <taxon>Agaricomycetidae</taxon>
        <taxon>Agaricales</taxon>
        <taxon>Marasmiineae</taxon>
        <taxon>Omphalotaceae</taxon>
        <taxon>Lentinula</taxon>
    </lineage>
</organism>
<dbReference type="FunFam" id="1.50.40.10:FF:000001">
    <property type="entry name" value="ADP,ATP carrier protein, mitochondrial"/>
    <property type="match status" value="1"/>
</dbReference>
<comment type="function">
    <text evidence="16">Catalyzes the exchange of ADP and ATP across the membrane.</text>
</comment>
<feature type="transmembrane region" description="Helical" evidence="16">
    <location>
        <begin position="178"/>
        <end position="197"/>
    </location>
</feature>
<feature type="transmembrane region" description="Helical" evidence="16">
    <location>
        <begin position="217"/>
        <end position="238"/>
    </location>
</feature>
<sequence>MAAVKKGKTPQDFAIDFMMGGVSAAVSKTAAAPIERIKLLIQNQDEMIKQGRLSHPYKGISDAFKRTSADEGVLSLWRGNTANVIRYFPTQALNFAFKDYFKSLFGFKKNEGYWKWFAGNIASGAGAGASSLLFVYSLDYARTRLANDAKSAKGGGERQFNGLVDVYRKTIASDGVAGLYRGFVPSVVGIVVYRGLYFGLFDSLKPVVLVGPFEGSFLAAFALGWVVTNAAGLASYPLDTIRRRMMMTSGTGQKYASMFDAGRQIVAKEGTASLFKGAGANILRAVAGAGVLSLYDKAQELMFGKVYSGGSG</sequence>
<evidence type="ECO:0000256" key="1">
    <source>
        <dbReference type="ARBA" id="ARBA00004448"/>
    </source>
</evidence>
<proteinExistence type="inferred from homology"/>
<keyword evidence="7" id="KW-0677">Repeat</keyword>
<evidence type="ECO:0000256" key="9">
    <source>
        <dbReference type="ARBA" id="ARBA00022989"/>
    </source>
</evidence>
<evidence type="ECO:0000256" key="3">
    <source>
        <dbReference type="ARBA" id="ARBA00011245"/>
    </source>
</evidence>
<keyword evidence="11 14" id="KW-0472">Membrane</keyword>
<keyword evidence="10" id="KW-0496">Mitochondrion</keyword>
<dbReference type="OrthoDB" id="270584at2759"/>
<dbReference type="Gene3D" id="1.50.40.10">
    <property type="entry name" value="Mitochondrial carrier domain"/>
    <property type="match status" value="1"/>
</dbReference>
<evidence type="ECO:0000256" key="8">
    <source>
        <dbReference type="ARBA" id="ARBA00022792"/>
    </source>
</evidence>
<dbReference type="PANTHER" id="PTHR45635:SF14">
    <property type="entry name" value="ADP_ATP TRANSLOCASE"/>
    <property type="match status" value="1"/>
</dbReference>
<comment type="catalytic activity">
    <reaction evidence="12">
        <text>ADP(in) + ATP(out) = ADP(out) + ATP(in)</text>
        <dbReference type="Rhea" id="RHEA:34999"/>
        <dbReference type="ChEBI" id="CHEBI:30616"/>
        <dbReference type="ChEBI" id="CHEBI:456216"/>
    </reaction>
    <physiologicalReaction direction="left-to-right" evidence="12">
        <dbReference type="Rhea" id="RHEA:35000"/>
    </physiologicalReaction>
</comment>
<gene>
    <name evidence="17" type="ORF">LENED_005477</name>
</gene>
<evidence type="ECO:0000256" key="5">
    <source>
        <dbReference type="ARBA" id="ARBA00022449"/>
    </source>
</evidence>
<comment type="function">
    <text evidence="13">ADP:ATP antiporter that mediates import of ADP into the mitochondrial matrix for ATP synthesis, and export of ATP out to fuel the cell. Cycles between the cytoplasmic-open state (c-state) and the matrix-open state (m-state): operates by the alternating access mechanism with a single substrate-binding site intermittently exposed to either the cytosolic (c-state) or matrix (m-state) side of the inner mitochondrial membrane.</text>
</comment>
<evidence type="ECO:0000256" key="15">
    <source>
        <dbReference type="RuleBase" id="RU000488"/>
    </source>
</evidence>
<evidence type="ECO:0000256" key="16">
    <source>
        <dbReference type="RuleBase" id="RU368008"/>
    </source>
</evidence>
<reference evidence="17 18" key="2">
    <citation type="submission" date="2017-02" db="EMBL/GenBank/DDBJ databases">
        <title>A genome survey and senescence transcriptome analysis in Lentinula edodes.</title>
        <authorList>
            <person name="Sakamoto Y."/>
            <person name="Nakade K."/>
            <person name="Sato S."/>
            <person name="Yoshida Y."/>
            <person name="Miyazaki K."/>
            <person name="Natsume S."/>
            <person name="Konno N."/>
        </authorList>
    </citation>
    <scope>NUCLEOTIDE SEQUENCE [LARGE SCALE GENOMIC DNA]</scope>
    <source>
        <strain evidence="17 18">NBRC 111202</strain>
    </source>
</reference>
<dbReference type="SUPFAM" id="SSF103506">
    <property type="entry name" value="Mitochondrial carrier"/>
    <property type="match status" value="1"/>
</dbReference>
<dbReference type="PROSITE" id="PS50920">
    <property type="entry name" value="SOLCAR"/>
    <property type="match status" value="3"/>
</dbReference>
<feature type="repeat" description="Solcar" evidence="14">
    <location>
        <begin position="115"/>
        <end position="207"/>
    </location>
</feature>
<evidence type="ECO:0000256" key="14">
    <source>
        <dbReference type="PROSITE-ProRule" id="PRU00282"/>
    </source>
</evidence>
<keyword evidence="5" id="KW-0050">Antiport</keyword>
<dbReference type="Proteomes" id="UP000188533">
    <property type="component" value="Unassembled WGS sequence"/>
</dbReference>
<dbReference type="InterPro" id="IPR002067">
    <property type="entry name" value="MCP"/>
</dbReference>
<evidence type="ECO:0000313" key="17">
    <source>
        <dbReference type="EMBL" id="GAW03733.1"/>
    </source>
</evidence>
<evidence type="ECO:0000256" key="7">
    <source>
        <dbReference type="ARBA" id="ARBA00022737"/>
    </source>
</evidence>
<comment type="similarity">
    <text evidence="2 15">Belongs to the mitochondrial carrier (TC 2.A.29) family.</text>
</comment>
<comment type="subunit">
    <text evidence="3 16">Monomer.</text>
</comment>
<dbReference type="GO" id="GO:0005471">
    <property type="term" value="F:ATP:ADP antiporter activity"/>
    <property type="evidence" value="ECO:0007669"/>
    <property type="project" value="UniProtKB-UniRule"/>
</dbReference>
<dbReference type="Pfam" id="PF00153">
    <property type="entry name" value="Mito_carr"/>
    <property type="match status" value="3"/>
</dbReference>
<comment type="caution">
    <text evidence="16">Lacks conserved residue(s) required for the propagation of feature annotation.</text>
</comment>
<comment type="subcellular location">
    <subcellularLocation>
        <location evidence="16">Membrane</location>
        <topology evidence="16">Multi-pass membrane protein</topology>
    </subcellularLocation>
    <subcellularLocation>
        <location evidence="1">Mitochondrion inner membrane</location>
        <topology evidence="1">Multi-pass membrane protein</topology>
    </subcellularLocation>
</comment>
<dbReference type="EMBL" id="BDGU01000152">
    <property type="protein sequence ID" value="GAW03733.1"/>
    <property type="molecule type" value="Genomic_DNA"/>
</dbReference>
<protein>
    <recommendedName>
        <fullName evidence="16">ADP/ATP translocase</fullName>
    </recommendedName>
    <alternativeName>
        <fullName evidence="16">ADP,ATP carrier protein</fullName>
    </alternativeName>
</protein>
<evidence type="ECO:0000256" key="11">
    <source>
        <dbReference type="ARBA" id="ARBA00023136"/>
    </source>
</evidence>
<dbReference type="InterPro" id="IPR002113">
    <property type="entry name" value="ADT_euk_type"/>
</dbReference>
<accession>A0A1Q3E920</accession>
<keyword evidence="8" id="KW-0999">Mitochondrion inner membrane</keyword>
<dbReference type="PRINTS" id="PR00926">
    <property type="entry name" value="MITOCARRIER"/>
</dbReference>
<dbReference type="AlphaFoldDB" id="A0A1Q3E920"/>
<name>A0A1Q3E920_LENED</name>
<evidence type="ECO:0000256" key="12">
    <source>
        <dbReference type="ARBA" id="ARBA00024143"/>
    </source>
</evidence>
<dbReference type="STRING" id="5353.A0A1Q3E920"/>
<evidence type="ECO:0000256" key="4">
    <source>
        <dbReference type="ARBA" id="ARBA00022448"/>
    </source>
</evidence>
<dbReference type="GO" id="GO:0140021">
    <property type="term" value="P:mitochondrial ADP transmembrane transport"/>
    <property type="evidence" value="ECO:0007669"/>
    <property type="project" value="InterPro"/>
</dbReference>
<dbReference type="InterPro" id="IPR023395">
    <property type="entry name" value="MCP_dom_sf"/>
</dbReference>
<dbReference type="GO" id="GO:1990544">
    <property type="term" value="P:mitochondrial ATP transmembrane transport"/>
    <property type="evidence" value="ECO:0007669"/>
    <property type="project" value="InterPro"/>
</dbReference>
<reference evidence="17 18" key="1">
    <citation type="submission" date="2016-08" db="EMBL/GenBank/DDBJ databases">
        <authorList>
            <consortium name="Lentinula edodes genome sequencing consortium"/>
            <person name="Sakamoto Y."/>
            <person name="Nakade K."/>
            <person name="Sato S."/>
            <person name="Yoshida Y."/>
            <person name="Miyazaki K."/>
            <person name="Natsume S."/>
            <person name="Konno N."/>
        </authorList>
    </citation>
    <scope>NUCLEOTIDE SEQUENCE [LARGE SCALE GENOMIC DNA]</scope>
    <source>
        <strain evidence="17 18">NBRC 111202</strain>
    </source>
</reference>
<keyword evidence="9 16" id="KW-1133">Transmembrane helix</keyword>
<comment type="caution">
    <text evidence="17">The sequence shown here is derived from an EMBL/GenBank/DDBJ whole genome shotgun (WGS) entry which is preliminary data.</text>
</comment>
<evidence type="ECO:0000256" key="13">
    <source>
        <dbReference type="ARBA" id="ARBA00045250"/>
    </source>
</evidence>